<feature type="transmembrane region" description="Helical" evidence="1">
    <location>
        <begin position="49"/>
        <end position="68"/>
    </location>
</feature>
<evidence type="ECO:0000256" key="1">
    <source>
        <dbReference type="SAM" id="Phobius"/>
    </source>
</evidence>
<feature type="transmembrane region" description="Helical" evidence="1">
    <location>
        <begin position="80"/>
        <end position="101"/>
    </location>
</feature>
<dbReference type="EMBL" id="SIXH01000265">
    <property type="protein sequence ID" value="TBO57037.1"/>
    <property type="molecule type" value="Genomic_DNA"/>
</dbReference>
<evidence type="ECO:0000313" key="2">
    <source>
        <dbReference type="EMBL" id="TBO57037.1"/>
    </source>
</evidence>
<accession>A0A4Q9HQ46</accession>
<gene>
    <name evidence="2" type="ORF">EYS09_24725</name>
</gene>
<name>A0A4Q9HQ46_STRKA</name>
<keyword evidence="1" id="KW-0812">Transmembrane</keyword>
<feature type="transmembrane region" description="Helical" evidence="1">
    <location>
        <begin position="135"/>
        <end position="155"/>
    </location>
</feature>
<evidence type="ECO:0000313" key="3">
    <source>
        <dbReference type="Proteomes" id="UP000292452"/>
    </source>
</evidence>
<dbReference type="AlphaFoldDB" id="A0A4Q9HQ46"/>
<sequence>MAKLWLSLHVLSAILLIGPMTVAASLLPGRVRAALTEGAGAADPPARWLHRTCRVYAVLGLAVPAFGLVTAARMGNLTDFWLIVSLGLTLAAGVLLATWILPAQARALALLDTGPGADAPAAATSQTALSQLTRLSIVTGIFALLWAVVVVLMIVRPGSTTGA</sequence>
<protein>
    <recommendedName>
        <fullName evidence="4">DUF2269 family protein</fullName>
    </recommendedName>
</protein>
<keyword evidence="1" id="KW-0472">Membrane</keyword>
<organism evidence="2 3">
    <name type="scientific">Streptomyces kasugaensis</name>
    <dbReference type="NCBI Taxonomy" id="1946"/>
    <lineage>
        <taxon>Bacteria</taxon>
        <taxon>Bacillati</taxon>
        <taxon>Actinomycetota</taxon>
        <taxon>Actinomycetes</taxon>
        <taxon>Kitasatosporales</taxon>
        <taxon>Streptomycetaceae</taxon>
        <taxon>Streptomyces</taxon>
    </lineage>
</organism>
<keyword evidence="3" id="KW-1185">Reference proteome</keyword>
<comment type="caution">
    <text evidence="2">The sequence shown here is derived from an EMBL/GenBank/DDBJ whole genome shotgun (WGS) entry which is preliminary data.</text>
</comment>
<reference evidence="2 3" key="1">
    <citation type="submission" date="2019-02" db="EMBL/GenBank/DDBJ databases">
        <title>Draft Genome Sequence of Streptomyces sp. AM-2504, identified by 16S rRNA comparative analysis as a Streptomyces Kasugaensis strain.</title>
        <authorList>
            <person name="Napolioni V."/>
            <person name="Giuliodori A.M."/>
            <person name="Spurio R."/>
            <person name="Fabbretti A."/>
        </authorList>
    </citation>
    <scope>NUCLEOTIDE SEQUENCE [LARGE SCALE GENOMIC DNA]</scope>
    <source>
        <strain evidence="2 3">AM-2504</strain>
    </source>
</reference>
<keyword evidence="1" id="KW-1133">Transmembrane helix</keyword>
<proteinExistence type="predicted"/>
<evidence type="ECO:0008006" key="4">
    <source>
        <dbReference type="Google" id="ProtNLM"/>
    </source>
</evidence>
<dbReference type="RefSeq" id="WP_131124890.1">
    <property type="nucleotide sequence ID" value="NZ_SIXH01000265.1"/>
</dbReference>
<dbReference type="Proteomes" id="UP000292452">
    <property type="component" value="Unassembled WGS sequence"/>
</dbReference>